<feature type="domain" description="AMP-dependent synthetase/ligase" evidence="1">
    <location>
        <begin position="18"/>
        <end position="360"/>
    </location>
</feature>
<dbReference type="AlphaFoldDB" id="A0A4R6S0F0"/>
<dbReference type="InterPro" id="IPR000873">
    <property type="entry name" value="AMP-dep_synth/lig_dom"/>
</dbReference>
<keyword evidence="3" id="KW-1185">Reference proteome</keyword>
<dbReference type="InterPro" id="IPR045851">
    <property type="entry name" value="AMP-bd_C_sf"/>
</dbReference>
<gene>
    <name evidence="2" type="ORF">EV186_107214</name>
</gene>
<evidence type="ECO:0000313" key="2">
    <source>
        <dbReference type="EMBL" id="TDP92979.1"/>
    </source>
</evidence>
<dbReference type="EMBL" id="SNXZ01000007">
    <property type="protein sequence ID" value="TDP92979.1"/>
    <property type="molecule type" value="Genomic_DNA"/>
</dbReference>
<dbReference type="OrthoDB" id="8445630at2"/>
<sequence>MTAMTLARLDLVTHDAAAPHSPAVHLIGGNTLSYGELAGLVGGVERVLRHDRKALVLCAGNRDLPTLMAYSAALRLGHTVAFLPATAAVLAAYQPEFVVPGPDGGAELTEMGYHPVPDPPTGTVILRRGATVPFDVLDNDIDPSTALLLSTSGSTGSPKAVRLSYTGIAANSDAIVAALGITAAERAPTTLPITHAYGLSVLNSHLRAGASIVLSDRSPLSLAMWDHLIRAGATSFAAVPTTYAAFGPSHVKLLARSAIRTMTQSGARLGDEVTLRLAELMRRHGGRFVPMYGQTEATSRIACLDPDQLPDRVGSVGRAVPGGTITIGTVGTIGSQAPHDRALPGEGPVHYRGPGVMLGYARGRADLGRGAEVDLLDTGDLGYLREGYLYLTGRTKRIVKVLGVRTSLDDLERMVERPDHPAAVVGGTDDVVYLVGSGDPDVHEQQRRRLAEALGVPSRHVVFRHVDRLPQTAGGKVDYQALAAVTDTRGRPEGEADELAATVRPRA</sequence>
<evidence type="ECO:0000313" key="3">
    <source>
        <dbReference type="Proteomes" id="UP000295444"/>
    </source>
</evidence>
<dbReference type="PANTHER" id="PTHR43201:SF32">
    <property type="entry name" value="2-SUCCINYLBENZOATE--COA LIGASE, CHLOROPLASTIC_PEROXISOMAL"/>
    <property type="match status" value="1"/>
</dbReference>
<accession>A0A4R6S0F0</accession>
<reference evidence="2 3" key="1">
    <citation type="submission" date="2019-03" db="EMBL/GenBank/DDBJ databases">
        <title>Genomic Encyclopedia of Type Strains, Phase IV (KMG-IV): sequencing the most valuable type-strain genomes for metagenomic binning, comparative biology and taxonomic classification.</title>
        <authorList>
            <person name="Goeker M."/>
        </authorList>
    </citation>
    <scope>NUCLEOTIDE SEQUENCE [LARGE SCALE GENOMIC DNA]</scope>
    <source>
        <strain evidence="2 3">DSM 45361</strain>
    </source>
</reference>
<dbReference type="InterPro" id="IPR042099">
    <property type="entry name" value="ANL_N_sf"/>
</dbReference>
<protein>
    <submittedName>
        <fullName evidence="2">Acyl-CoA synthetase (AMP-forming)/AMP-acid ligase II</fullName>
    </submittedName>
</protein>
<evidence type="ECO:0000259" key="1">
    <source>
        <dbReference type="Pfam" id="PF00501"/>
    </source>
</evidence>
<organism evidence="2 3">
    <name type="scientific">Labedaea rhizosphaerae</name>
    <dbReference type="NCBI Taxonomy" id="598644"/>
    <lineage>
        <taxon>Bacteria</taxon>
        <taxon>Bacillati</taxon>
        <taxon>Actinomycetota</taxon>
        <taxon>Actinomycetes</taxon>
        <taxon>Pseudonocardiales</taxon>
        <taxon>Pseudonocardiaceae</taxon>
        <taxon>Labedaea</taxon>
    </lineage>
</organism>
<dbReference type="GO" id="GO:0031956">
    <property type="term" value="F:medium-chain fatty acid-CoA ligase activity"/>
    <property type="evidence" value="ECO:0007669"/>
    <property type="project" value="TreeGrafter"/>
</dbReference>
<dbReference type="SUPFAM" id="SSF56801">
    <property type="entry name" value="Acetyl-CoA synthetase-like"/>
    <property type="match status" value="1"/>
</dbReference>
<proteinExistence type="predicted"/>
<dbReference type="PANTHER" id="PTHR43201">
    <property type="entry name" value="ACYL-COA SYNTHETASE"/>
    <property type="match status" value="1"/>
</dbReference>
<keyword evidence="2" id="KW-0436">Ligase</keyword>
<dbReference type="GO" id="GO:0006631">
    <property type="term" value="P:fatty acid metabolic process"/>
    <property type="evidence" value="ECO:0007669"/>
    <property type="project" value="TreeGrafter"/>
</dbReference>
<name>A0A4R6S0F0_LABRH</name>
<dbReference type="Gene3D" id="3.40.50.12780">
    <property type="entry name" value="N-terminal domain of ligase-like"/>
    <property type="match status" value="1"/>
</dbReference>
<dbReference type="Gene3D" id="3.30.300.30">
    <property type="match status" value="1"/>
</dbReference>
<comment type="caution">
    <text evidence="2">The sequence shown here is derived from an EMBL/GenBank/DDBJ whole genome shotgun (WGS) entry which is preliminary data.</text>
</comment>
<dbReference type="Pfam" id="PF00501">
    <property type="entry name" value="AMP-binding"/>
    <property type="match status" value="1"/>
</dbReference>
<dbReference type="Proteomes" id="UP000295444">
    <property type="component" value="Unassembled WGS sequence"/>
</dbReference>